<dbReference type="PANTHER" id="PTHR11905">
    <property type="entry name" value="ADAM A DISINTEGRIN AND METALLOPROTEASE DOMAIN"/>
    <property type="match status" value="1"/>
</dbReference>
<dbReference type="InterPro" id="IPR000742">
    <property type="entry name" value="EGF"/>
</dbReference>
<feature type="region of interest" description="Disordered" evidence="13">
    <location>
        <begin position="1"/>
        <end position="27"/>
    </location>
</feature>
<feature type="compositionally biased region" description="Basic and acidic residues" evidence="13">
    <location>
        <begin position="1"/>
        <end position="14"/>
    </location>
</feature>
<dbReference type="SMART" id="SM00608">
    <property type="entry name" value="ACR"/>
    <property type="match status" value="1"/>
</dbReference>
<protein>
    <recommendedName>
        <fullName evidence="20">Disintegrin and metalloproteinase domain-containing protein 12-like protein</fullName>
    </recommendedName>
</protein>
<keyword evidence="2" id="KW-0645">Protease</keyword>
<evidence type="ECO:0000256" key="13">
    <source>
        <dbReference type="SAM" id="MobiDB-lite"/>
    </source>
</evidence>
<evidence type="ECO:0000313" key="18">
    <source>
        <dbReference type="EMBL" id="RWS27109.1"/>
    </source>
</evidence>
<feature type="transmembrane region" description="Helical" evidence="14">
    <location>
        <begin position="535"/>
        <end position="556"/>
    </location>
</feature>
<dbReference type="Pfam" id="PF08516">
    <property type="entry name" value="ADAM_CR"/>
    <property type="match status" value="1"/>
</dbReference>
<comment type="caution">
    <text evidence="18">The sequence shown here is derived from an EMBL/GenBank/DDBJ whole genome shotgun (WGS) entry which is preliminary data.</text>
</comment>
<dbReference type="Pfam" id="PF00200">
    <property type="entry name" value="Disintegrin"/>
    <property type="match status" value="1"/>
</dbReference>
<feature type="active site" evidence="12">
    <location>
        <position position="196"/>
    </location>
</feature>
<gene>
    <name evidence="18" type="ORF">B4U80_07846</name>
</gene>
<dbReference type="GO" id="GO:0046872">
    <property type="term" value="F:metal ion binding"/>
    <property type="evidence" value="ECO:0007669"/>
    <property type="project" value="UniProtKB-KW"/>
</dbReference>
<evidence type="ECO:0000256" key="8">
    <source>
        <dbReference type="ARBA" id="ARBA00023136"/>
    </source>
</evidence>
<dbReference type="InterPro" id="IPR024079">
    <property type="entry name" value="MetalloPept_cat_dom_sf"/>
</dbReference>
<dbReference type="Proteomes" id="UP000288716">
    <property type="component" value="Unassembled WGS sequence"/>
</dbReference>
<dbReference type="PROSITE" id="PS50215">
    <property type="entry name" value="ADAM_MEPRO"/>
    <property type="match status" value="1"/>
</dbReference>
<evidence type="ECO:0000256" key="10">
    <source>
        <dbReference type="PROSITE-ProRule" id="PRU00068"/>
    </source>
</evidence>
<dbReference type="SMART" id="SM00050">
    <property type="entry name" value="DISIN"/>
    <property type="match status" value="1"/>
</dbReference>
<dbReference type="Pfam" id="PF01421">
    <property type="entry name" value="Reprolysin"/>
    <property type="match status" value="1"/>
</dbReference>
<keyword evidence="9 11" id="KW-1015">Disulfide bond</keyword>
<name>A0A443SHX7_9ACAR</name>
<evidence type="ECO:0000256" key="1">
    <source>
        <dbReference type="ARBA" id="ARBA00004167"/>
    </source>
</evidence>
<feature type="compositionally biased region" description="Low complexity" evidence="13">
    <location>
        <begin position="644"/>
        <end position="664"/>
    </location>
</feature>
<dbReference type="Gene3D" id="3.40.390.10">
    <property type="entry name" value="Collagenase (Catalytic Domain)"/>
    <property type="match status" value="1"/>
</dbReference>
<dbReference type="InterPro" id="IPR001590">
    <property type="entry name" value="Peptidase_M12B"/>
</dbReference>
<keyword evidence="4" id="KW-0378">Hydrolase</keyword>
<evidence type="ECO:0000256" key="4">
    <source>
        <dbReference type="ARBA" id="ARBA00022801"/>
    </source>
</evidence>
<dbReference type="InterPro" id="IPR006586">
    <property type="entry name" value="ADAM_Cys-rich"/>
</dbReference>
<keyword evidence="12" id="KW-0479">Metal-binding</keyword>
<feature type="domain" description="Disintegrin" evidence="16">
    <location>
        <begin position="261"/>
        <end position="347"/>
    </location>
</feature>
<evidence type="ECO:0000256" key="9">
    <source>
        <dbReference type="ARBA" id="ARBA00023157"/>
    </source>
</evidence>
<feature type="binding site" evidence="12">
    <location>
        <position position="195"/>
    </location>
    <ligand>
        <name>Zn(2+)</name>
        <dbReference type="ChEBI" id="CHEBI:29105"/>
        <note>catalytic</note>
    </ligand>
</feature>
<feature type="disulfide bond" evidence="10">
    <location>
        <begin position="319"/>
        <end position="339"/>
    </location>
</feature>
<dbReference type="AlphaFoldDB" id="A0A443SHX7"/>
<dbReference type="SUPFAM" id="SSF55486">
    <property type="entry name" value="Metalloproteases ('zincins'), catalytic domain"/>
    <property type="match status" value="1"/>
</dbReference>
<keyword evidence="8 14" id="KW-0472">Membrane</keyword>
<feature type="binding site" evidence="12">
    <location>
        <position position="199"/>
    </location>
    <ligand>
        <name>Zn(2+)</name>
        <dbReference type="ChEBI" id="CHEBI:29105"/>
        <note>catalytic</note>
    </ligand>
</feature>
<accession>A0A443SHX7</accession>
<keyword evidence="5 12" id="KW-0862">Zinc</keyword>
<feature type="compositionally biased region" description="Polar residues" evidence="13">
    <location>
        <begin position="634"/>
        <end position="643"/>
    </location>
</feature>
<feature type="binding site" evidence="12">
    <location>
        <position position="205"/>
    </location>
    <ligand>
        <name>Zn(2+)</name>
        <dbReference type="ChEBI" id="CHEBI:29105"/>
        <note>catalytic</note>
    </ligand>
</feature>
<dbReference type="VEuPathDB" id="VectorBase:LDEU004932"/>
<dbReference type="SUPFAM" id="SSF57552">
    <property type="entry name" value="Blood coagulation inhibitor (disintegrin)"/>
    <property type="match status" value="1"/>
</dbReference>
<evidence type="ECO:0000256" key="11">
    <source>
        <dbReference type="PROSITE-ProRule" id="PRU00076"/>
    </source>
</evidence>
<evidence type="ECO:0000259" key="17">
    <source>
        <dbReference type="PROSITE" id="PS50215"/>
    </source>
</evidence>
<dbReference type="PROSITE" id="PS50214">
    <property type="entry name" value="DISINTEGRIN_2"/>
    <property type="match status" value="1"/>
</dbReference>
<evidence type="ECO:0000256" key="14">
    <source>
        <dbReference type="SAM" id="Phobius"/>
    </source>
</evidence>
<keyword evidence="3 14" id="KW-0812">Transmembrane</keyword>
<evidence type="ECO:0000256" key="5">
    <source>
        <dbReference type="ARBA" id="ARBA00022833"/>
    </source>
</evidence>
<dbReference type="PANTHER" id="PTHR11905:SF159">
    <property type="entry name" value="ADAM METALLOPROTEASE"/>
    <property type="match status" value="1"/>
</dbReference>
<evidence type="ECO:0008006" key="20">
    <source>
        <dbReference type="Google" id="ProtNLM"/>
    </source>
</evidence>
<evidence type="ECO:0000256" key="2">
    <source>
        <dbReference type="ARBA" id="ARBA00022670"/>
    </source>
</evidence>
<evidence type="ECO:0000256" key="3">
    <source>
        <dbReference type="ARBA" id="ARBA00022692"/>
    </source>
</evidence>
<evidence type="ECO:0000259" key="16">
    <source>
        <dbReference type="PROSITE" id="PS50214"/>
    </source>
</evidence>
<keyword evidence="11" id="KW-0245">EGF-like domain</keyword>
<evidence type="ECO:0000256" key="12">
    <source>
        <dbReference type="PROSITE-ProRule" id="PRU00276"/>
    </source>
</evidence>
<feature type="disulfide bond" evidence="11">
    <location>
        <begin position="499"/>
        <end position="509"/>
    </location>
</feature>
<dbReference type="GO" id="GO:0004222">
    <property type="term" value="F:metalloendopeptidase activity"/>
    <property type="evidence" value="ECO:0007669"/>
    <property type="project" value="InterPro"/>
</dbReference>
<sequence>MTVKKSSNEAKLRCDSTSSTDESEQRFHYSTDDANLVNHRHSREKRGIKGFALADSQTRFVELILVNDNRVYKANNKDYQMLIEENQKIANIINAFYRQLNVIIVLVDVVVWEKYDEIVITSNTNKTLREFLDYRGNVLLQKTKHDNAQLITGVKFEGDIVGKAIKGSICDRKNSGGINFYHSKVIGLIATTIAHEMGHNFGMEHDHGGCICSRGGSCIMAESVGHISPSAWSTCSRNLMKIVFTKPHLDCLLDYPRSAVGPYCGNGVLEEGEECDCDQEKCSNCCDRRTCKLKSNAECGTGICCDMDICKIKRENDICRNSRTECDITERCDGRSEFCPNDVVQHDGVECKGGYCFAGQCNTNEKQCKILWGENARVADENCFSGNVYGKTDGNCGFDYVNKRFIKCRQNDIKCGLLFCQTNEQSLKFEGDYVSATLSKRTVYSSRFTTTECHSTVIKNGENFLNPGLVPNGNKCGENLMCVNQRCVNVSLVLHSNRCPNNCNGNGVCGNDGVCKCVDGIQTADCQMSSSSSSVLIWILVIVILCAFSAFAFFVYKKYKRRPKLPKLAPRRRKIATNGLGRNVSISSPINVNITNNPLSTVPVNTISANVPQVQTKPDVKIPIRRAPPPPPGNNNKSLISTVKNGVTNRSNNNTTNNSKTTNVTEMARIFEQHKQSQRS</sequence>
<dbReference type="GO" id="GO:0016020">
    <property type="term" value="C:membrane"/>
    <property type="evidence" value="ECO:0007669"/>
    <property type="project" value="UniProtKB-SubCell"/>
</dbReference>
<comment type="caution">
    <text evidence="11">Lacks conserved residue(s) required for the propagation of feature annotation.</text>
</comment>
<dbReference type="CDD" id="cd04269">
    <property type="entry name" value="ZnMc_adamalysin_II_like"/>
    <property type="match status" value="1"/>
</dbReference>
<evidence type="ECO:0000256" key="7">
    <source>
        <dbReference type="ARBA" id="ARBA00023049"/>
    </source>
</evidence>
<proteinExistence type="predicted"/>
<dbReference type="GO" id="GO:0006509">
    <property type="term" value="P:membrane protein ectodomain proteolysis"/>
    <property type="evidence" value="ECO:0007669"/>
    <property type="project" value="TreeGrafter"/>
</dbReference>
<comment type="subcellular location">
    <subcellularLocation>
        <location evidence="1">Membrane</location>
        <topology evidence="1">Single-pass membrane protein</topology>
    </subcellularLocation>
</comment>
<keyword evidence="7" id="KW-0482">Metalloprotease</keyword>
<dbReference type="InterPro" id="IPR001762">
    <property type="entry name" value="Disintegrin_dom"/>
</dbReference>
<evidence type="ECO:0000256" key="6">
    <source>
        <dbReference type="ARBA" id="ARBA00022989"/>
    </source>
</evidence>
<organism evidence="18 19">
    <name type="scientific">Leptotrombidium deliense</name>
    <dbReference type="NCBI Taxonomy" id="299467"/>
    <lineage>
        <taxon>Eukaryota</taxon>
        <taxon>Metazoa</taxon>
        <taxon>Ecdysozoa</taxon>
        <taxon>Arthropoda</taxon>
        <taxon>Chelicerata</taxon>
        <taxon>Arachnida</taxon>
        <taxon>Acari</taxon>
        <taxon>Acariformes</taxon>
        <taxon>Trombidiformes</taxon>
        <taxon>Prostigmata</taxon>
        <taxon>Anystina</taxon>
        <taxon>Parasitengona</taxon>
        <taxon>Trombiculoidea</taxon>
        <taxon>Trombiculidae</taxon>
        <taxon>Leptotrombidium</taxon>
    </lineage>
</organism>
<dbReference type="FunFam" id="3.40.390.10:FF:000002">
    <property type="entry name" value="Disintegrin and metalloproteinase domain-containing protein 22"/>
    <property type="match status" value="1"/>
</dbReference>
<dbReference type="InterPro" id="IPR034027">
    <property type="entry name" value="Reprolysin_adamalysin"/>
</dbReference>
<keyword evidence="19" id="KW-1185">Reference proteome</keyword>
<dbReference type="EMBL" id="NCKV01002248">
    <property type="protein sequence ID" value="RWS27109.1"/>
    <property type="molecule type" value="Genomic_DNA"/>
</dbReference>
<keyword evidence="6 14" id="KW-1133">Transmembrane helix</keyword>
<feature type="region of interest" description="Disordered" evidence="13">
    <location>
        <begin position="621"/>
        <end position="664"/>
    </location>
</feature>
<evidence type="ECO:0000259" key="15">
    <source>
        <dbReference type="PROSITE" id="PS50026"/>
    </source>
</evidence>
<evidence type="ECO:0000313" key="19">
    <source>
        <dbReference type="Proteomes" id="UP000288716"/>
    </source>
</evidence>
<dbReference type="Gene3D" id="4.10.70.10">
    <property type="entry name" value="Disintegrin domain"/>
    <property type="match status" value="1"/>
</dbReference>
<dbReference type="PROSITE" id="PS50026">
    <property type="entry name" value="EGF_3"/>
    <property type="match status" value="1"/>
</dbReference>
<feature type="domain" description="EGF-like" evidence="15">
    <location>
        <begin position="495"/>
        <end position="527"/>
    </location>
</feature>
<reference evidence="18 19" key="1">
    <citation type="journal article" date="2018" name="Gigascience">
        <title>Genomes of trombidid mites reveal novel predicted allergens and laterally-transferred genes associated with secondary metabolism.</title>
        <authorList>
            <person name="Dong X."/>
            <person name="Chaisiri K."/>
            <person name="Xia D."/>
            <person name="Armstrong S.D."/>
            <person name="Fang Y."/>
            <person name="Donnelly M.J."/>
            <person name="Kadowaki T."/>
            <person name="McGarry J.W."/>
            <person name="Darby A.C."/>
            <person name="Makepeace B.L."/>
        </authorList>
    </citation>
    <scope>NUCLEOTIDE SEQUENCE [LARGE SCALE GENOMIC DNA]</scope>
    <source>
        <strain evidence="18">UoL-UT</strain>
    </source>
</reference>
<dbReference type="STRING" id="299467.A0A443SHX7"/>
<feature type="disulfide bond" evidence="11">
    <location>
        <begin position="517"/>
        <end position="526"/>
    </location>
</feature>
<dbReference type="OrthoDB" id="6426956at2759"/>
<feature type="domain" description="Peptidase M12B" evidence="17">
    <location>
        <begin position="59"/>
        <end position="256"/>
    </location>
</feature>
<dbReference type="InterPro" id="IPR036436">
    <property type="entry name" value="Disintegrin_dom_sf"/>
</dbReference>